<evidence type="ECO:0000256" key="2">
    <source>
        <dbReference type="ARBA" id="ARBA00023273"/>
    </source>
</evidence>
<dbReference type="InterPro" id="IPR013783">
    <property type="entry name" value="Ig-like_fold"/>
</dbReference>
<dbReference type="CDD" id="cd00063">
    <property type="entry name" value="FN3"/>
    <property type="match status" value="1"/>
</dbReference>
<dbReference type="PANTHER" id="PTHR46613">
    <property type="entry name" value="RADIAL SPOKE HEAD 10 HOMOLOG B-RELATED"/>
    <property type="match status" value="1"/>
</dbReference>
<keyword evidence="5" id="KW-1185">Reference proteome</keyword>
<dbReference type="GO" id="GO:0042995">
    <property type="term" value="C:cell projection"/>
    <property type="evidence" value="ECO:0007669"/>
    <property type="project" value="UniProtKB-SubCell"/>
</dbReference>
<keyword evidence="2" id="KW-0966">Cell projection</keyword>
<evidence type="ECO:0000313" key="5">
    <source>
        <dbReference type="Proteomes" id="UP000037460"/>
    </source>
</evidence>
<dbReference type="Gene3D" id="2.60.40.10">
    <property type="entry name" value="Immunoglobulins"/>
    <property type="match status" value="1"/>
</dbReference>
<evidence type="ECO:0000256" key="1">
    <source>
        <dbReference type="ARBA" id="ARBA00004316"/>
    </source>
</evidence>
<evidence type="ECO:0000313" key="4">
    <source>
        <dbReference type="EMBL" id="KOO27017.1"/>
    </source>
</evidence>
<dbReference type="PROSITE" id="PS50853">
    <property type="entry name" value="FN3"/>
    <property type="match status" value="1"/>
</dbReference>
<sequence length="450" mass="50440">MPPPVCARRTLSTLLIEWPEYVPRPDIEDDGCDGYTLEMAGLCPLDGPSAWRKVAHGAKLTALLRGIGPERDVLLRVRAYNNKGGGPWSDVTRTRVLMPTREPPKELETMPESWWALDIDDLLKQMKLEEGTMATQSAMESLFAVLHEYRSAIKIAFRYYSLVGSSGVGESAGLMYSTQFLNFVKGASDLLNDASPVRFIVSDVDLIYKRSIRELSAEAAAATPIGTKNAFKVTALIGKKGGSNLMNQQQFVAGLLRLASRRYERLPSLGARVRALLEDQIVGHVTIELNLVNDSFSRQMAMQPMAAVLRKHRADCERFFRYYAGVDKSLGAETTTMNMRELLALCEDARLFIAEPGKTPLSQREMVSAFARVNVEDELYEQDDQLNTSTELVFDEFFEALARMYRAKDWAKKPIDADEGLEFARGFHGWLLEELEPKLLAAIKVRKLAM</sequence>
<dbReference type="Proteomes" id="UP000037460">
    <property type="component" value="Unassembled WGS sequence"/>
</dbReference>
<name>A0A0M0JL30_9EUKA</name>
<dbReference type="SUPFAM" id="SSF49265">
    <property type="entry name" value="Fibronectin type III"/>
    <property type="match status" value="1"/>
</dbReference>
<dbReference type="AlphaFoldDB" id="A0A0M0JL30"/>
<comment type="caution">
    <text evidence="4">The sequence shown here is derived from an EMBL/GenBank/DDBJ whole genome shotgun (WGS) entry which is preliminary data.</text>
</comment>
<accession>A0A0M0JL30</accession>
<proteinExistence type="predicted"/>
<protein>
    <recommendedName>
        <fullName evidence="3">Fibronectin type-III domain-containing protein</fullName>
    </recommendedName>
</protein>
<dbReference type="EMBL" id="JWZX01002774">
    <property type="protein sequence ID" value="KOO27017.1"/>
    <property type="molecule type" value="Genomic_DNA"/>
</dbReference>
<dbReference type="InterPro" id="IPR036116">
    <property type="entry name" value="FN3_sf"/>
</dbReference>
<dbReference type="InterPro" id="IPR003961">
    <property type="entry name" value="FN3_dom"/>
</dbReference>
<gene>
    <name evidence="4" type="ORF">Ctob_007421</name>
</gene>
<reference evidence="5" key="1">
    <citation type="journal article" date="2015" name="PLoS Genet.">
        <title>Genome Sequence and Transcriptome Analyses of Chrysochromulina tobin: Metabolic Tools for Enhanced Algal Fitness in the Prominent Order Prymnesiales (Haptophyceae).</title>
        <authorList>
            <person name="Hovde B.T."/>
            <person name="Deodato C.R."/>
            <person name="Hunsperger H.M."/>
            <person name="Ryken S.A."/>
            <person name="Yost W."/>
            <person name="Jha R.K."/>
            <person name="Patterson J."/>
            <person name="Monnat R.J. Jr."/>
            <person name="Barlow S.B."/>
            <person name="Starkenburg S.R."/>
            <person name="Cattolico R.A."/>
        </authorList>
    </citation>
    <scope>NUCLEOTIDE SEQUENCE</scope>
    <source>
        <strain evidence="5">CCMP291</strain>
    </source>
</reference>
<comment type="subcellular location">
    <subcellularLocation>
        <location evidence="1">Cell projection</location>
    </subcellularLocation>
</comment>
<evidence type="ECO:0000259" key="3">
    <source>
        <dbReference type="PROSITE" id="PS50853"/>
    </source>
</evidence>
<organism evidence="4 5">
    <name type="scientific">Chrysochromulina tobinii</name>
    <dbReference type="NCBI Taxonomy" id="1460289"/>
    <lineage>
        <taxon>Eukaryota</taxon>
        <taxon>Haptista</taxon>
        <taxon>Haptophyta</taxon>
        <taxon>Prymnesiophyceae</taxon>
        <taxon>Prymnesiales</taxon>
        <taxon>Chrysochromulinaceae</taxon>
        <taxon>Chrysochromulina</taxon>
    </lineage>
</organism>
<feature type="domain" description="Fibronectin type-III" evidence="3">
    <location>
        <begin position="1"/>
        <end position="99"/>
    </location>
</feature>
<dbReference type="PANTHER" id="PTHR46613:SF1">
    <property type="entry name" value="RADIAL SPOKE HEAD 10 HOMOLOG B-RELATED"/>
    <property type="match status" value="1"/>
</dbReference>